<dbReference type="Gene3D" id="3.90.70.10">
    <property type="entry name" value="Cysteine proteinases"/>
    <property type="match status" value="1"/>
</dbReference>
<dbReference type="Gene3D" id="1.20.1560.10">
    <property type="entry name" value="ABC transporter type 1, transmembrane domain"/>
    <property type="match status" value="1"/>
</dbReference>
<dbReference type="AlphaFoldDB" id="A0A9X7UCA3"/>
<gene>
    <name evidence="11" type="ORF">H3V42_09200</name>
</gene>
<keyword evidence="6 7" id="KW-0472">Membrane</keyword>
<feature type="domain" description="Peptidase C39" evidence="10">
    <location>
        <begin position="25"/>
        <end position="148"/>
    </location>
</feature>
<protein>
    <submittedName>
        <fullName evidence="11">Peptidase domain-containing ABC transporter</fullName>
    </submittedName>
</protein>
<evidence type="ECO:0000256" key="4">
    <source>
        <dbReference type="ARBA" id="ARBA00022840"/>
    </source>
</evidence>
<sequence>MVTIGKATEIDNLFPLGKKVPLIYQSEVTECGLACIAMICNYHGYEVDLINLRRLYPISLRGLNLSSIMKVATSLHFHARPMRLEIEHFDEIDLPTILHWNLDHFVVLTGINNTRSGKKFIIHDPAVGIRTLTEREFSNHFTGIALELVPSADFLPKVQRTKLQFWNLWSSSKGLLSSLHSLLILTILIQFSTILSPLFVQIAIDDIYTSNDTFSLLLFSVGFAILAIFGGISSWARGRLASDVSQILDFQIISNVVSHLFRLPLAWFEKRYVGDVISRFNSTTQITDVLSRGLVIGGFDIITLISIVAALSFVYWPSAIFATFGIIILSAVHFYYVPRINVAMAEALIAQAADNSTIIESLQGISGIKASGNEFARLRLWRDRKSRSTNRTIRLNRLKNSSENIKQSCCNLTSVIFCLFAVYAAIKGSVSLGTSIAIISYYSFLQISSIRILQLHGEYRLLSVHLDRLADIVLEDPEQFKEAEGDTPSFSGAISLQNVHFSYGVGEGEVLKNINIDIAPGESVAIIGASGEGKTTLIKIMVGLLDPTSGVVKVDGKPLDEKTKLMWRRNVGYVAQNDDLYSGSIAENIAFFDSSIDVANVVDAAQKAAIHEFIERTPMGYDSLVGDMGSALSGGQIARILLARALYRRPRVLFADEGTAHLDSETERKVNASISDMGITRVIVAHRESTINSADRKIEIVNGEAIERT</sequence>
<feature type="transmembrane region" description="Helical" evidence="7">
    <location>
        <begin position="319"/>
        <end position="337"/>
    </location>
</feature>
<evidence type="ECO:0000256" key="1">
    <source>
        <dbReference type="ARBA" id="ARBA00004651"/>
    </source>
</evidence>
<evidence type="ECO:0000256" key="6">
    <source>
        <dbReference type="ARBA" id="ARBA00023136"/>
    </source>
</evidence>
<name>A0A9X7UCA3_SPHYA</name>
<dbReference type="SUPFAM" id="SSF52540">
    <property type="entry name" value="P-loop containing nucleoside triphosphate hydrolases"/>
    <property type="match status" value="1"/>
</dbReference>
<keyword evidence="2 7" id="KW-0812">Transmembrane</keyword>
<proteinExistence type="predicted"/>
<dbReference type="InterPro" id="IPR027417">
    <property type="entry name" value="P-loop_NTPase"/>
</dbReference>
<feature type="transmembrane region" description="Helical" evidence="7">
    <location>
        <begin position="182"/>
        <end position="204"/>
    </location>
</feature>
<dbReference type="GO" id="GO:0140359">
    <property type="term" value="F:ABC-type transporter activity"/>
    <property type="evidence" value="ECO:0007669"/>
    <property type="project" value="InterPro"/>
</dbReference>
<evidence type="ECO:0000259" key="9">
    <source>
        <dbReference type="PROSITE" id="PS50929"/>
    </source>
</evidence>
<feature type="transmembrane region" description="Helical" evidence="7">
    <location>
        <begin position="289"/>
        <end position="313"/>
    </location>
</feature>
<dbReference type="InterPro" id="IPR011527">
    <property type="entry name" value="ABC1_TM_dom"/>
</dbReference>
<dbReference type="SUPFAM" id="SSF90123">
    <property type="entry name" value="ABC transporter transmembrane region"/>
    <property type="match status" value="1"/>
</dbReference>
<dbReference type="GO" id="GO:0034040">
    <property type="term" value="F:ATPase-coupled lipid transmembrane transporter activity"/>
    <property type="evidence" value="ECO:0007669"/>
    <property type="project" value="TreeGrafter"/>
</dbReference>
<dbReference type="EMBL" id="CP060122">
    <property type="protein sequence ID" value="QNG47728.1"/>
    <property type="molecule type" value="Genomic_DNA"/>
</dbReference>
<feature type="domain" description="ABC transmembrane type-1" evidence="9">
    <location>
        <begin position="182"/>
        <end position="455"/>
    </location>
</feature>
<reference evidence="11 12" key="1">
    <citation type="submission" date="2020-07" db="EMBL/GenBank/DDBJ databases">
        <title>Whole genome sequence of Sphingobium yanoikuyae A3.</title>
        <authorList>
            <person name="Han S.-S."/>
        </authorList>
    </citation>
    <scope>NUCLEOTIDE SEQUENCE [LARGE SCALE GENOMIC DNA]</scope>
    <source>
        <strain evidence="11 12">A3</strain>
    </source>
</reference>
<feature type="transmembrane region" description="Helical" evidence="7">
    <location>
        <begin position="409"/>
        <end position="426"/>
    </location>
</feature>
<accession>A0A9X7UCA3</accession>
<dbReference type="GO" id="GO:0006508">
    <property type="term" value="P:proteolysis"/>
    <property type="evidence" value="ECO:0007669"/>
    <property type="project" value="InterPro"/>
</dbReference>
<evidence type="ECO:0000313" key="12">
    <source>
        <dbReference type="Proteomes" id="UP000515377"/>
    </source>
</evidence>
<dbReference type="PROSITE" id="PS00211">
    <property type="entry name" value="ABC_TRANSPORTER_1"/>
    <property type="match status" value="1"/>
</dbReference>
<comment type="subcellular location">
    <subcellularLocation>
        <location evidence="1">Cell membrane</location>
        <topology evidence="1">Multi-pass membrane protein</topology>
    </subcellularLocation>
</comment>
<dbReference type="Pfam" id="PF00664">
    <property type="entry name" value="ABC_membrane"/>
    <property type="match status" value="1"/>
</dbReference>
<evidence type="ECO:0000256" key="7">
    <source>
        <dbReference type="SAM" id="Phobius"/>
    </source>
</evidence>
<dbReference type="GO" id="GO:0016887">
    <property type="term" value="F:ATP hydrolysis activity"/>
    <property type="evidence" value="ECO:0007669"/>
    <property type="project" value="InterPro"/>
</dbReference>
<dbReference type="InterPro" id="IPR017871">
    <property type="entry name" value="ABC_transporter-like_CS"/>
</dbReference>
<dbReference type="GO" id="GO:0005886">
    <property type="term" value="C:plasma membrane"/>
    <property type="evidence" value="ECO:0007669"/>
    <property type="project" value="UniProtKB-SubCell"/>
</dbReference>
<dbReference type="Pfam" id="PF03412">
    <property type="entry name" value="Peptidase_C39"/>
    <property type="match status" value="1"/>
</dbReference>
<dbReference type="SMART" id="SM00382">
    <property type="entry name" value="AAA"/>
    <property type="match status" value="1"/>
</dbReference>
<evidence type="ECO:0000259" key="8">
    <source>
        <dbReference type="PROSITE" id="PS50893"/>
    </source>
</evidence>
<dbReference type="PROSITE" id="PS50893">
    <property type="entry name" value="ABC_TRANSPORTER_2"/>
    <property type="match status" value="1"/>
</dbReference>
<dbReference type="InterPro" id="IPR003439">
    <property type="entry name" value="ABC_transporter-like_ATP-bd"/>
</dbReference>
<feature type="domain" description="ABC transporter" evidence="8">
    <location>
        <begin position="494"/>
        <end position="709"/>
    </location>
</feature>
<dbReference type="InterPro" id="IPR003593">
    <property type="entry name" value="AAA+_ATPase"/>
</dbReference>
<dbReference type="InterPro" id="IPR005074">
    <property type="entry name" value="Peptidase_C39"/>
</dbReference>
<organism evidence="11 12">
    <name type="scientific">Sphingobium yanoikuyae</name>
    <name type="common">Sphingomonas yanoikuyae</name>
    <dbReference type="NCBI Taxonomy" id="13690"/>
    <lineage>
        <taxon>Bacteria</taxon>
        <taxon>Pseudomonadati</taxon>
        <taxon>Pseudomonadota</taxon>
        <taxon>Alphaproteobacteria</taxon>
        <taxon>Sphingomonadales</taxon>
        <taxon>Sphingomonadaceae</taxon>
        <taxon>Sphingobium</taxon>
    </lineage>
</organism>
<feature type="transmembrane region" description="Helical" evidence="7">
    <location>
        <begin position="216"/>
        <end position="236"/>
    </location>
</feature>
<dbReference type="Proteomes" id="UP000515377">
    <property type="component" value="Chromosome"/>
</dbReference>
<evidence type="ECO:0000313" key="11">
    <source>
        <dbReference type="EMBL" id="QNG47728.1"/>
    </source>
</evidence>
<keyword evidence="3" id="KW-0547">Nucleotide-binding</keyword>
<dbReference type="GO" id="GO:0005524">
    <property type="term" value="F:ATP binding"/>
    <property type="evidence" value="ECO:0007669"/>
    <property type="project" value="UniProtKB-KW"/>
</dbReference>
<dbReference type="InterPro" id="IPR036640">
    <property type="entry name" value="ABC1_TM_sf"/>
</dbReference>
<dbReference type="PROSITE" id="PS50929">
    <property type="entry name" value="ABC_TM1F"/>
    <property type="match status" value="1"/>
</dbReference>
<keyword evidence="5 7" id="KW-1133">Transmembrane helix</keyword>
<dbReference type="Pfam" id="PF00005">
    <property type="entry name" value="ABC_tran"/>
    <property type="match status" value="1"/>
</dbReference>
<keyword evidence="4" id="KW-0067">ATP-binding</keyword>
<dbReference type="InterPro" id="IPR039421">
    <property type="entry name" value="Type_1_exporter"/>
</dbReference>
<dbReference type="PANTHER" id="PTHR24221">
    <property type="entry name" value="ATP-BINDING CASSETTE SUB-FAMILY B"/>
    <property type="match status" value="1"/>
</dbReference>
<evidence type="ECO:0000256" key="2">
    <source>
        <dbReference type="ARBA" id="ARBA00022692"/>
    </source>
</evidence>
<dbReference type="PROSITE" id="PS50990">
    <property type="entry name" value="PEPTIDASE_C39"/>
    <property type="match status" value="1"/>
</dbReference>
<dbReference type="PANTHER" id="PTHR24221:SF606">
    <property type="entry name" value="COLICIN V SECRETION-PROCESSING ATP-BINDING PROTEIN"/>
    <property type="match status" value="1"/>
</dbReference>
<dbReference type="GO" id="GO:0008233">
    <property type="term" value="F:peptidase activity"/>
    <property type="evidence" value="ECO:0007669"/>
    <property type="project" value="InterPro"/>
</dbReference>
<dbReference type="Gene3D" id="3.40.50.300">
    <property type="entry name" value="P-loop containing nucleotide triphosphate hydrolases"/>
    <property type="match status" value="1"/>
</dbReference>
<evidence type="ECO:0000256" key="3">
    <source>
        <dbReference type="ARBA" id="ARBA00022741"/>
    </source>
</evidence>
<evidence type="ECO:0000256" key="5">
    <source>
        <dbReference type="ARBA" id="ARBA00022989"/>
    </source>
</evidence>
<evidence type="ECO:0000259" key="10">
    <source>
        <dbReference type="PROSITE" id="PS50990"/>
    </source>
</evidence>